<feature type="transmembrane region" description="Helical" evidence="2">
    <location>
        <begin position="49"/>
        <end position="72"/>
    </location>
</feature>
<evidence type="ECO:0000256" key="1">
    <source>
        <dbReference type="SAM" id="MobiDB-lite"/>
    </source>
</evidence>
<dbReference type="EMBL" id="JAUEPP010000008">
    <property type="protein sequence ID" value="KAK3337895.1"/>
    <property type="molecule type" value="Genomic_DNA"/>
</dbReference>
<feature type="compositionally biased region" description="Low complexity" evidence="1">
    <location>
        <begin position="27"/>
        <end position="43"/>
    </location>
</feature>
<feature type="region of interest" description="Disordered" evidence="1">
    <location>
        <begin position="78"/>
        <end position="98"/>
    </location>
</feature>
<keyword evidence="2" id="KW-1133">Transmembrane helix</keyword>
<keyword evidence="4" id="KW-1185">Reference proteome</keyword>
<feature type="region of interest" description="Disordered" evidence="1">
    <location>
        <begin position="285"/>
        <end position="316"/>
    </location>
</feature>
<proteinExistence type="predicted"/>
<reference evidence="3" key="2">
    <citation type="submission" date="2023-06" db="EMBL/GenBank/DDBJ databases">
        <authorList>
            <consortium name="Lawrence Berkeley National Laboratory"/>
            <person name="Haridas S."/>
            <person name="Hensen N."/>
            <person name="Bonometti L."/>
            <person name="Westerberg I."/>
            <person name="Brannstrom I.O."/>
            <person name="Guillou S."/>
            <person name="Cros-Aarteil S."/>
            <person name="Calhoun S."/>
            <person name="Kuo A."/>
            <person name="Mondo S."/>
            <person name="Pangilinan J."/>
            <person name="Riley R."/>
            <person name="Labutti K."/>
            <person name="Andreopoulos B."/>
            <person name="Lipzen A."/>
            <person name="Chen C."/>
            <person name="Yanf M."/>
            <person name="Daum C."/>
            <person name="Ng V."/>
            <person name="Clum A."/>
            <person name="Steindorff A."/>
            <person name="Ohm R."/>
            <person name="Martin F."/>
            <person name="Silar P."/>
            <person name="Natvig D."/>
            <person name="Lalanne C."/>
            <person name="Gautier V."/>
            <person name="Ament-Velasquez S.L."/>
            <person name="Kruys A."/>
            <person name="Hutchinson M.I."/>
            <person name="Powell A.J."/>
            <person name="Barry K."/>
            <person name="Miller A.N."/>
            <person name="Grigoriev I.V."/>
            <person name="Debuchy R."/>
            <person name="Gladieux P."/>
            <person name="Thoren M.H."/>
            <person name="Johannesson H."/>
        </authorList>
    </citation>
    <scope>NUCLEOTIDE SEQUENCE</scope>
    <source>
        <strain evidence="3">CBS 560.94</strain>
    </source>
</reference>
<keyword evidence="2" id="KW-0472">Membrane</keyword>
<feature type="compositionally biased region" description="Low complexity" evidence="1">
    <location>
        <begin position="87"/>
        <end position="98"/>
    </location>
</feature>
<protein>
    <submittedName>
        <fullName evidence="3">Uncharacterized protein</fullName>
    </submittedName>
</protein>
<name>A0AAE0MMT7_9PEZI</name>
<evidence type="ECO:0000313" key="4">
    <source>
        <dbReference type="Proteomes" id="UP001278500"/>
    </source>
</evidence>
<dbReference type="AlphaFoldDB" id="A0AAE0MMT7"/>
<keyword evidence="2" id="KW-0812">Transmembrane</keyword>
<dbReference type="GeneID" id="87867039"/>
<accession>A0AAE0MMT7</accession>
<feature type="compositionally biased region" description="Low complexity" evidence="1">
    <location>
        <begin position="207"/>
        <end position="220"/>
    </location>
</feature>
<reference evidence="3" key="1">
    <citation type="journal article" date="2023" name="Mol. Phylogenet. Evol.">
        <title>Genome-scale phylogeny and comparative genomics of the fungal order Sordariales.</title>
        <authorList>
            <person name="Hensen N."/>
            <person name="Bonometti L."/>
            <person name="Westerberg I."/>
            <person name="Brannstrom I.O."/>
            <person name="Guillou S."/>
            <person name="Cros-Aarteil S."/>
            <person name="Calhoun S."/>
            <person name="Haridas S."/>
            <person name="Kuo A."/>
            <person name="Mondo S."/>
            <person name="Pangilinan J."/>
            <person name="Riley R."/>
            <person name="LaButti K."/>
            <person name="Andreopoulos B."/>
            <person name="Lipzen A."/>
            <person name="Chen C."/>
            <person name="Yan M."/>
            <person name="Daum C."/>
            <person name="Ng V."/>
            <person name="Clum A."/>
            <person name="Steindorff A."/>
            <person name="Ohm R.A."/>
            <person name="Martin F."/>
            <person name="Silar P."/>
            <person name="Natvig D.O."/>
            <person name="Lalanne C."/>
            <person name="Gautier V."/>
            <person name="Ament-Velasquez S.L."/>
            <person name="Kruys A."/>
            <person name="Hutchinson M.I."/>
            <person name="Powell A.J."/>
            <person name="Barry K."/>
            <person name="Miller A.N."/>
            <person name="Grigoriev I.V."/>
            <person name="Debuchy R."/>
            <person name="Gladieux P."/>
            <person name="Hiltunen Thoren M."/>
            <person name="Johannesson H."/>
        </authorList>
    </citation>
    <scope>NUCLEOTIDE SEQUENCE</scope>
    <source>
        <strain evidence="3">CBS 560.94</strain>
    </source>
</reference>
<comment type="caution">
    <text evidence="3">The sequence shown here is derived from an EMBL/GenBank/DDBJ whole genome shotgun (WGS) entry which is preliminary data.</text>
</comment>
<feature type="region of interest" description="Disordered" evidence="1">
    <location>
        <begin position="207"/>
        <end position="233"/>
    </location>
</feature>
<sequence>MSPIPIPHSLQFIRLHPRDFISPSPSPQSSSSSSSKGSSSFTSNPSLPWIIIGIVVGLTVLATSTTVLIIYYNRCQRQKTNPNPNHQPQLITPTTTQLQQQNQSSPLTLNFLRRKSAPATQFEQEELQRASMIRKSYASRSWNSLSLDSQMSISMSSQLSPTRTFGTYGSSSRVNTLERVNTTNMNMTNTNTNNTYNEEDMDLEMETPTTPTELRGTTATAEDDGTEGGGSRLKDDWKAWEARVKLERSVSGELHPAVCAGAGTESGAETEEVAVVPRTVVARTTTRGGVPIPPRRHPGREPEATAIAEPEVDGGV</sequence>
<dbReference type="Proteomes" id="UP001278500">
    <property type="component" value="Unassembled WGS sequence"/>
</dbReference>
<organism evidence="3 4">
    <name type="scientific">Neurospora tetraspora</name>
    <dbReference type="NCBI Taxonomy" id="94610"/>
    <lineage>
        <taxon>Eukaryota</taxon>
        <taxon>Fungi</taxon>
        <taxon>Dikarya</taxon>
        <taxon>Ascomycota</taxon>
        <taxon>Pezizomycotina</taxon>
        <taxon>Sordariomycetes</taxon>
        <taxon>Sordariomycetidae</taxon>
        <taxon>Sordariales</taxon>
        <taxon>Sordariaceae</taxon>
        <taxon>Neurospora</taxon>
    </lineage>
</organism>
<feature type="region of interest" description="Disordered" evidence="1">
    <location>
        <begin position="21"/>
        <end position="43"/>
    </location>
</feature>
<dbReference type="RefSeq" id="XP_062677346.1">
    <property type="nucleotide sequence ID" value="XM_062829885.1"/>
</dbReference>
<evidence type="ECO:0000256" key="2">
    <source>
        <dbReference type="SAM" id="Phobius"/>
    </source>
</evidence>
<gene>
    <name evidence="3" type="ORF">B0H65DRAFT_552405</name>
</gene>
<evidence type="ECO:0000313" key="3">
    <source>
        <dbReference type="EMBL" id="KAK3337895.1"/>
    </source>
</evidence>